<reference evidence="2" key="1">
    <citation type="journal article" date="2023" name="Plant Biotechnol. J.">
        <title>Chromosome-level wild Hevea brasiliensis genome provides new tools for genomic-assisted breeding and valuable loci to elevate rubber yield.</title>
        <authorList>
            <person name="Cheng H."/>
            <person name="Song X."/>
            <person name="Hu Y."/>
            <person name="Wu T."/>
            <person name="Yang Q."/>
            <person name="An Z."/>
            <person name="Feng S."/>
            <person name="Deng Z."/>
            <person name="Wu W."/>
            <person name="Zeng X."/>
            <person name="Tu M."/>
            <person name="Wang X."/>
            <person name="Huang H."/>
        </authorList>
    </citation>
    <scope>NUCLEOTIDE SEQUENCE</scope>
    <source>
        <strain evidence="2">MT/VB/25A 57/8</strain>
    </source>
</reference>
<name>A0ABQ9MH55_HEVBR</name>
<protein>
    <submittedName>
        <fullName evidence="2">Uncharacterized protein</fullName>
    </submittedName>
</protein>
<dbReference type="EMBL" id="JARPOI010000006">
    <property type="protein sequence ID" value="KAJ9179501.1"/>
    <property type="molecule type" value="Genomic_DNA"/>
</dbReference>
<gene>
    <name evidence="2" type="ORF">P3X46_011283</name>
</gene>
<feature type="region of interest" description="Disordered" evidence="1">
    <location>
        <begin position="1"/>
        <end position="66"/>
    </location>
</feature>
<comment type="caution">
    <text evidence="2">The sequence shown here is derived from an EMBL/GenBank/DDBJ whole genome shotgun (WGS) entry which is preliminary data.</text>
</comment>
<feature type="compositionally biased region" description="Basic and acidic residues" evidence="1">
    <location>
        <begin position="25"/>
        <end position="41"/>
    </location>
</feature>
<keyword evidence="3" id="KW-1185">Reference proteome</keyword>
<proteinExistence type="predicted"/>
<dbReference type="Proteomes" id="UP001174677">
    <property type="component" value="Chromosome 6"/>
</dbReference>
<evidence type="ECO:0000313" key="3">
    <source>
        <dbReference type="Proteomes" id="UP001174677"/>
    </source>
</evidence>
<accession>A0ABQ9MH55</accession>
<sequence>MTPVCPFMKAAGPDDSTLNKPGEIPSKHGTEHGRKGKKESGESSSISPKCPFGYDSASAKSGSISPKGPLGYDSQTFKIGPLSCVLCQALLFESSRCVPCSHVYCK</sequence>
<evidence type="ECO:0000313" key="2">
    <source>
        <dbReference type="EMBL" id="KAJ9179501.1"/>
    </source>
</evidence>
<organism evidence="2 3">
    <name type="scientific">Hevea brasiliensis</name>
    <name type="common">Para rubber tree</name>
    <name type="synonym">Siphonia brasiliensis</name>
    <dbReference type="NCBI Taxonomy" id="3981"/>
    <lineage>
        <taxon>Eukaryota</taxon>
        <taxon>Viridiplantae</taxon>
        <taxon>Streptophyta</taxon>
        <taxon>Embryophyta</taxon>
        <taxon>Tracheophyta</taxon>
        <taxon>Spermatophyta</taxon>
        <taxon>Magnoliopsida</taxon>
        <taxon>eudicotyledons</taxon>
        <taxon>Gunneridae</taxon>
        <taxon>Pentapetalae</taxon>
        <taxon>rosids</taxon>
        <taxon>fabids</taxon>
        <taxon>Malpighiales</taxon>
        <taxon>Euphorbiaceae</taxon>
        <taxon>Crotonoideae</taxon>
        <taxon>Micrandreae</taxon>
        <taxon>Hevea</taxon>
    </lineage>
</organism>
<evidence type="ECO:0000256" key="1">
    <source>
        <dbReference type="SAM" id="MobiDB-lite"/>
    </source>
</evidence>